<accession>A0A6A6G6S5</accession>
<sequence>MRWINAADVPPLGTTYLYVDPDSESTSTSVTCDTSLFMEYKTKLFSPGFYDTYGTIDDNCSITLPYRGREWTAVRSTNATWPGPEWLFDVGDEIAWEGAWVTGSSLEMIERGTSTLPAAPQWYTWNDVYYTRGVVSGVDKLAGGYVMPGLSKMYPDLSILSSCTLVQWATNPNTLRYAHFLTETRTSPRTASGHLTTLPIPESVQTTTVAPVPVPQPTQPHASPSQSQAQVGPAPSPTSSPRPVITPAQPGRPLVPTGTASPASSRPSNTGSNNLAKQEANDPANPVAANAIPNAAPPRITSAPALVVPASNGALQTLRPGSSPVTVSGHIISLDTSSVAHVVSPSTQQGRAPETVAISLDDIARVGAIQVQGTRIAAFGIMTYEEVQVDGTGEGGAGSTTGGAQGSGGIGTVADRVGGRVSGIGAWIRSGLGIARVGGGGGGSVGGAGARGNSTSGSGAMAFTGKGGRRRVGMVSIAMIVAAIGWTFASRSAYPHQPKSFKNNTTADMAEIPHPVCTSSRDACDLFLKPLWNQWTTAAANFSAVGTTYLYIDPNVNTTSTSVTCTPSVLSQVPDQYGRPYGNRFPVTIDDECNFYVSVLAPAGRGNSLTAMSYDQGKTQLDIGPVVTFQYYGGTRTDIGGYEAWRWSTWFPAGPQPYTGVVSQSTKLKPDGSIDETFWHMPDLSIMYPDIPDLTSCKGIHMETTPNQLTAARFLTEYITLPKAVAGGLTVPPMGQPSAAPVPRPNNPAPTASSSPIGGSEAGASVKEPSVGQGSSPTSSGGQGQPAAPGGSSPADGVVVPGQNGGSNTGGSGGSNAGGANNADGAGRPASGGPSPPRTTVPALILPDRQTLRAGAPASTVSGHVISLGQDGLVHVRPAEEDSSTPGSQSPEVVLSLPQIAAAGGIEVDGVKIPAFGTVVVETTSGEQVSVGQSGSPQSPDAGGEIAPTPGSRVGQAISGIGAWVMSGLGASGSKNTQTSGPSGNPSSRPGSNSTIVPFTGAASRPVAALAALGSALFVVICIL</sequence>
<gene>
    <name evidence="2" type="ORF">BDZ85DRAFT_251208</name>
</gene>
<keyword evidence="3" id="KW-1185">Reference proteome</keyword>
<evidence type="ECO:0000256" key="1">
    <source>
        <dbReference type="SAM" id="MobiDB-lite"/>
    </source>
</evidence>
<evidence type="ECO:0000313" key="3">
    <source>
        <dbReference type="Proteomes" id="UP000799538"/>
    </source>
</evidence>
<dbReference type="OrthoDB" id="10643771at2759"/>
<proteinExistence type="predicted"/>
<dbReference type="Proteomes" id="UP000799538">
    <property type="component" value="Unassembled WGS sequence"/>
</dbReference>
<feature type="region of interest" description="Disordered" evidence="1">
    <location>
        <begin position="735"/>
        <end position="842"/>
    </location>
</feature>
<feature type="region of interest" description="Disordered" evidence="1">
    <location>
        <begin position="925"/>
        <end position="952"/>
    </location>
</feature>
<organism evidence="2 3">
    <name type="scientific">Elsinoe ampelina</name>
    <dbReference type="NCBI Taxonomy" id="302913"/>
    <lineage>
        <taxon>Eukaryota</taxon>
        <taxon>Fungi</taxon>
        <taxon>Dikarya</taxon>
        <taxon>Ascomycota</taxon>
        <taxon>Pezizomycotina</taxon>
        <taxon>Dothideomycetes</taxon>
        <taxon>Dothideomycetidae</taxon>
        <taxon>Myriangiales</taxon>
        <taxon>Elsinoaceae</taxon>
        <taxon>Elsinoe</taxon>
    </lineage>
</organism>
<feature type="region of interest" description="Disordered" evidence="1">
    <location>
        <begin position="210"/>
        <end position="295"/>
    </location>
</feature>
<feature type="compositionally biased region" description="Low complexity" evidence="1">
    <location>
        <begin position="769"/>
        <end position="795"/>
    </location>
</feature>
<feature type="compositionally biased region" description="Low complexity" evidence="1">
    <location>
        <begin position="980"/>
        <end position="993"/>
    </location>
</feature>
<dbReference type="EMBL" id="ML992510">
    <property type="protein sequence ID" value="KAF2221456.1"/>
    <property type="molecule type" value="Genomic_DNA"/>
</dbReference>
<feature type="compositionally biased region" description="Polar residues" evidence="1">
    <location>
        <begin position="258"/>
        <end position="276"/>
    </location>
</feature>
<feature type="region of interest" description="Disordered" evidence="1">
    <location>
        <begin position="971"/>
        <end position="993"/>
    </location>
</feature>
<feature type="compositionally biased region" description="Low complexity" evidence="1">
    <location>
        <begin position="219"/>
        <end position="230"/>
    </location>
</feature>
<feature type="compositionally biased region" description="Low complexity" evidence="1">
    <location>
        <begin position="925"/>
        <end position="940"/>
    </location>
</feature>
<evidence type="ECO:0000313" key="2">
    <source>
        <dbReference type="EMBL" id="KAF2221456.1"/>
    </source>
</evidence>
<name>A0A6A6G6S5_9PEZI</name>
<feature type="compositionally biased region" description="Low complexity" evidence="1">
    <location>
        <begin position="281"/>
        <end position="295"/>
    </location>
</feature>
<feature type="compositionally biased region" description="Gly residues" evidence="1">
    <location>
        <begin position="803"/>
        <end position="817"/>
    </location>
</feature>
<dbReference type="AlphaFoldDB" id="A0A6A6G6S5"/>
<feature type="compositionally biased region" description="Low complexity" evidence="1">
    <location>
        <begin position="818"/>
        <end position="833"/>
    </location>
</feature>
<protein>
    <submittedName>
        <fullName evidence="2">Uncharacterized protein</fullName>
    </submittedName>
</protein>
<reference evidence="3" key="1">
    <citation type="journal article" date="2020" name="Stud. Mycol.">
        <title>101 Dothideomycetes genomes: A test case for predicting lifestyles and emergence of pathogens.</title>
        <authorList>
            <person name="Haridas S."/>
            <person name="Albert R."/>
            <person name="Binder M."/>
            <person name="Bloem J."/>
            <person name="LaButti K."/>
            <person name="Salamov A."/>
            <person name="Andreopoulos B."/>
            <person name="Baker S."/>
            <person name="Barry K."/>
            <person name="Bills G."/>
            <person name="Bluhm B."/>
            <person name="Cannon C."/>
            <person name="Castanera R."/>
            <person name="Culley D."/>
            <person name="Daum C."/>
            <person name="Ezra D."/>
            <person name="Gonzalez J."/>
            <person name="Henrissat B."/>
            <person name="Kuo A."/>
            <person name="Liang C."/>
            <person name="Lipzen A."/>
            <person name="Lutzoni F."/>
            <person name="Magnuson J."/>
            <person name="Mondo S."/>
            <person name="Nolan M."/>
            <person name="Ohm R."/>
            <person name="Pangilinan J."/>
            <person name="Park H.-J."/>
            <person name="Ramirez L."/>
            <person name="Alfaro M."/>
            <person name="Sun H."/>
            <person name="Tritt A."/>
            <person name="Yoshinaga Y."/>
            <person name="Zwiers L.-H."/>
            <person name="Turgeon B."/>
            <person name="Goodwin S."/>
            <person name="Spatafora J."/>
            <person name="Crous P."/>
            <person name="Grigoriev I."/>
        </authorList>
    </citation>
    <scope>NUCLEOTIDE SEQUENCE [LARGE SCALE GENOMIC DNA]</scope>
    <source>
        <strain evidence="3">CECT 20119</strain>
    </source>
</reference>